<evidence type="ECO:0000313" key="2">
    <source>
        <dbReference type="Proteomes" id="UP001159427"/>
    </source>
</evidence>
<keyword evidence="2" id="KW-1185">Reference proteome</keyword>
<accession>A0ABN8MKA8</accession>
<name>A0ABN8MKA8_9CNID</name>
<reference evidence="1 2" key="1">
    <citation type="submission" date="2022-05" db="EMBL/GenBank/DDBJ databases">
        <authorList>
            <consortium name="Genoscope - CEA"/>
            <person name="William W."/>
        </authorList>
    </citation>
    <scope>NUCLEOTIDE SEQUENCE [LARGE SCALE GENOMIC DNA]</scope>
</reference>
<dbReference type="EMBL" id="CALNXI010000607">
    <property type="protein sequence ID" value="CAH3030031.1"/>
    <property type="molecule type" value="Genomic_DNA"/>
</dbReference>
<dbReference type="Proteomes" id="UP001159427">
    <property type="component" value="Unassembled WGS sequence"/>
</dbReference>
<protein>
    <submittedName>
        <fullName evidence="1">Uncharacterized protein</fullName>
    </submittedName>
</protein>
<comment type="caution">
    <text evidence="1">The sequence shown here is derived from an EMBL/GenBank/DDBJ whole genome shotgun (WGS) entry which is preliminary data.</text>
</comment>
<feature type="non-terminal residue" evidence="1">
    <location>
        <position position="1"/>
    </location>
</feature>
<evidence type="ECO:0000313" key="1">
    <source>
        <dbReference type="EMBL" id="CAH3030031.1"/>
    </source>
</evidence>
<gene>
    <name evidence="1" type="ORF">PEVE_00037256</name>
</gene>
<proteinExistence type="predicted"/>
<feature type="non-terminal residue" evidence="1">
    <location>
        <position position="122"/>
    </location>
</feature>
<sequence length="122" mass="13830">QNKKSNRTPFAFVITHNPALPNVSTTVRKNINILQSSNRCKQTCPSPPIVAYKRSPILFEVLVRSTLRDFSIQEKPSLDVLKCNHPRCLTSDHSINVVLLIPPELIHSNRDSVRKAREAHLI</sequence>
<organism evidence="1 2">
    <name type="scientific">Porites evermanni</name>
    <dbReference type="NCBI Taxonomy" id="104178"/>
    <lineage>
        <taxon>Eukaryota</taxon>
        <taxon>Metazoa</taxon>
        <taxon>Cnidaria</taxon>
        <taxon>Anthozoa</taxon>
        <taxon>Hexacorallia</taxon>
        <taxon>Scleractinia</taxon>
        <taxon>Fungiina</taxon>
        <taxon>Poritidae</taxon>
        <taxon>Porites</taxon>
    </lineage>
</organism>